<dbReference type="SUPFAM" id="SSF48179">
    <property type="entry name" value="6-phosphogluconate dehydrogenase C-terminal domain-like"/>
    <property type="match status" value="1"/>
</dbReference>
<feature type="binding site" evidence="8">
    <location>
        <position position="249"/>
    </location>
    <ligand>
        <name>sn-glycerol 3-phosphate</name>
        <dbReference type="ChEBI" id="CHEBI:57597"/>
    </ligand>
</feature>
<sequence length="329" mass="34161">MTIVGAGSWGTTIASLAARNVPVLLWAREPGLAERISTTHENPDYLAGHSLHPELKATASLPAAAEQADVVVMAVPTHAFRQVLAELTPHVRPWVPVVSLAKGFEEGTNNRMTEVITEELPGHPAGVLSGPTLAKEVLAGLAAAAVIAMPDLSVAQRLQSLMRTSLFRVYTGTDVIGVEVGGAVKNVVAIAAGMADGFGTGDNTRAMVISRGVAEMTRLGVAMGGDPATFAGLTGLGDAIATSISPLSRNRTLGVQLAQGKTVDEVTRSSRMVTEGVRASRASRELAEKFGVDAPIIGEIDAVVNEGRTPREAFRGLLHVEPATEGEAG</sequence>
<keyword evidence="8" id="KW-0521">NADP</keyword>
<dbReference type="Gene3D" id="3.40.50.720">
    <property type="entry name" value="NAD(P)-binding Rossmann-like Domain"/>
    <property type="match status" value="1"/>
</dbReference>
<evidence type="ECO:0000256" key="6">
    <source>
        <dbReference type="ARBA" id="ARBA00023209"/>
    </source>
</evidence>
<dbReference type="SUPFAM" id="SSF51735">
    <property type="entry name" value="NAD(P)-binding Rossmann-fold domains"/>
    <property type="match status" value="1"/>
</dbReference>
<keyword evidence="6 8" id="KW-0594">Phospholipid biosynthesis</keyword>
<accession>A0ABT1Q1S2</accession>
<feature type="binding site" evidence="8">
    <location>
        <position position="45"/>
    </location>
    <ligand>
        <name>NADPH</name>
        <dbReference type="ChEBI" id="CHEBI:57783"/>
    </ligand>
</feature>
<keyword evidence="8" id="KW-0963">Cytoplasm</keyword>
<keyword evidence="14" id="KW-1185">Reference proteome</keyword>
<dbReference type="PRINTS" id="PR00077">
    <property type="entry name" value="GPDHDRGNASE"/>
</dbReference>
<comment type="function">
    <text evidence="8">Catalyzes the reduction of the glycolytic intermediate dihydroxyacetone phosphate (DHAP) to sn-glycerol 3-phosphate (G3P), the key precursor for phospholipid synthesis.</text>
</comment>
<evidence type="ECO:0000256" key="1">
    <source>
        <dbReference type="ARBA" id="ARBA00011009"/>
    </source>
</evidence>
<dbReference type="InterPro" id="IPR036291">
    <property type="entry name" value="NAD(P)-bd_dom_sf"/>
</dbReference>
<comment type="caution">
    <text evidence="13">The sequence shown here is derived from an EMBL/GenBank/DDBJ whole genome shotgun (WGS) entry which is preliminary data.</text>
</comment>
<keyword evidence="2 8" id="KW-0444">Lipid biosynthesis</keyword>
<feature type="binding site" evidence="8">
    <location>
        <position position="248"/>
    </location>
    <ligand>
        <name>sn-glycerol 3-phosphate</name>
        <dbReference type="ChEBI" id="CHEBI:57597"/>
    </ligand>
</feature>
<keyword evidence="7 8" id="KW-1208">Phospholipid metabolism</keyword>
<keyword evidence="4 8" id="KW-0520">NAD</keyword>
<dbReference type="InterPro" id="IPR006168">
    <property type="entry name" value="G3P_DH_NAD-dep"/>
</dbReference>
<feature type="binding site" evidence="8">
    <location>
        <position position="130"/>
    </location>
    <ligand>
        <name>sn-glycerol 3-phosphate</name>
        <dbReference type="ChEBI" id="CHEBI:57597"/>
    </ligand>
</feature>
<dbReference type="Gene3D" id="1.10.1040.10">
    <property type="entry name" value="N-(1-d-carboxylethyl)-l-norvaline Dehydrogenase, domain 2"/>
    <property type="match status" value="1"/>
</dbReference>
<dbReference type="NCBIfam" id="NF000940">
    <property type="entry name" value="PRK00094.1-2"/>
    <property type="match status" value="1"/>
</dbReference>
<feature type="active site" description="Proton acceptor" evidence="8">
    <location>
        <position position="185"/>
    </location>
</feature>
<feature type="domain" description="Glycerol-3-phosphate dehydrogenase NAD-dependent C-terminal" evidence="12">
    <location>
        <begin position="174"/>
        <end position="314"/>
    </location>
</feature>
<dbReference type="PANTHER" id="PTHR11728">
    <property type="entry name" value="GLYCEROL-3-PHOSPHATE DEHYDROGENASE"/>
    <property type="match status" value="1"/>
</dbReference>
<feature type="binding site" evidence="8">
    <location>
        <position position="185"/>
    </location>
    <ligand>
        <name>sn-glycerol 3-phosphate</name>
        <dbReference type="ChEBI" id="CHEBI:57597"/>
    </ligand>
</feature>
<feature type="binding site" evidence="8">
    <location>
        <position position="102"/>
    </location>
    <ligand>
        <name>sn-glycerol 3-phosphate</name>
        <dbReference type="ChEBI" id="CHEBI:57597"/>
    </ligand>
</feature>
<dbReference type="InterPro" id="IPR008927">
    <property type="entry name" value="6-PGluconate_DH-like_C_sf"/>
</dbReference>
<feature type="binding site" evidence="8">
    <location>
        <position position="102"/>
    </location>
    <ligand>
        <name>NADPH</name>
        <dbReference type="ChEBI" id="CHEBI:57783"/>
    </ligand>
</feature>
<keyword evidence="8" id="KW-0547">Nucleotide-binding</keyword>
<feature type="binding site" evidence="8">
    <location>
        <position position="275"/>
    </location>
    <ligand>
        <name>NADPH</name>
        <dbReference type="ChEBI" id="CHEBI:57783"/>
    </ligand>
</feature>
<comment type="pathway">
    <text evidence="8">Membrane lipid metabolism; glycerophospholipid metabolism.</text>
</comment>
<comment type="similarity">
    <text evidence="1 8 9">Belongs to the NAD-dependent glycerol-3-phosphate dehydrogenase family.</text>
</comment>
<dbReference type="Pfam" id="PF01210">
    <property type="entry name" value="NAD_Gly3P_dh_N"/>
    <property type="match status" value="1"/>
</dbReference>
<dbReference type="Pfam" id="PF07479">
    <property type="entry name" value="NAD_Gly3P_dh_C"/>
    <property type="match status" value="1"/>
</dbReference>
<evidence type="ECO:0000256" key="5">
    <source>
        <dbReference type="ARBA" id="ARBA00023098"/>
    </source>
</evidence>
<dbReference type="NCBIfam" id="NF000942">
    <property type="entry name" value="PRK00094.1-4"/>
    <property type="match status" value="1"/>
</dbReference>
<gene>
    <name evidence="8" type="primary">gpsA</name>
    <name evidence="13" type="ORF">NGB36_25630</name>
</gene>
<feature type="binding site" evidence="8">
    <location>
        <position position="250"/>
    </location>
    <ligand>
        <name>sn-glycerol 3-phosphate</name>
        <dbReference type="ChEBI" id="CHEBI:57597"/>
    </ligand>
</feature>
<feature type="binding site" evidence="8">
    <location>
        <position position="238"/>
    </location>
    <ligand>
        <name>sn-glycerol 3-phosphate</name>
        <dbReference type="ChEBI" id="CHEBI:57597"/>
    </ligand>
</feature>
<evidence type="ECO:0000313" key="14">
    <source>
        <dbReference type="Proteomes" id="UP001057702"/>
    </source>
</evidence>
<evidence type="ECO:0000256" key="10">
    <source>
        <dbReference type="RuleBase" id="RU000439"/>
    </source>
</evidence>
<dbReference type="Proteomes" id="UP001057702">
    <property type="component" value="Unassembled WGS sequence"/>
</dbReference>
<proteinExistence type="inferred from homology"/>
<evidence type="ECO:0000259" key="11">
    <source>
        <dbReference type="Pfam" id="PF01210"/>
    </source>
</evidence>
<dbReference type="EMBL" id="JANFNG010000027">
    <property type="protein sequence ID" value="MCQ4083878.1"/>
    <property type="molecule type" value="Genomic_DNA"/>
</dbReference>
<evidence type="ECO:0000256" key="9">
    <source>
        <dbReference type="RuleBase" id="RU000437"/>
    </source>
</evidence>
<dbReference type="HAMAP" id="MF_00394">
    <property type="entry name" value="NAD_Glyc3P_dehydrog"/>
    <property type="match status" value="1"/>
</dbReference>
<feature type="binding site" evidence="8">
    <location>
        <position position="132"/>
    </location>
    <ligand>
        <name>sn-glycerol 3-phosphate</name>
        <dbReference type="ChEBI" id="CHEBI:57597"/>
    </ligand>
</feature>
<dbReference type="PROSITE" id="PS00957">
    <property type="entry name" value="NAD_G3PDH"/>
    <property type="match status" value="1"/>
</dbReference>
<dbReference type="PANTHER" id="PTHR11728:SF1">
    <property type="entry name" value="GLYCEROL-3-PHOSPHATE DEHYDROGENASE [NAD(+)] 2, CHLOROPLASTIC"/>
    <property type="match status" value="1"/>
</dbReference>
<evidence type="ECO:0000256" key="4">
    <source>
        <dbReference type="ARBA" id="ARBA00023027"/>
    </source>
</evidence>
<evidence type="ECO:0000259" key="12">
    <source>
        <dbReference type="Pfam" id="PF07479"/>
    </source>
</evidence>
<evidence type="ECO:0000256" key="8">
    <source>
        <dbReference type="HAMAP-Rule" id="MF_00394"/>
    </source>
</evidence>
<comment type="caution">
    <text evidence="8">Lacks conserved residue(s) required for the propagation of feature annotation.</text>
</comment>
<comment type="catalytic activity">
    <reaction evidence="8">
        <text>sn-glycerol 3-phosphate + NAD(+) = dihydroxyacetone phosphate + NADH + H(+)</text>
        <dbReference type="Rhea" id="RHEA:11092"/>
        <dbReference type="ChEBI" id="CHEBI:15378"/>
        <dbReference type="ChEBI" id="CHEBI:57540"/>
        <dbReference type="ChEBI" id="CHEBI:57597"/>
        <dbReference type="ChEBI" id="CHEBI:57642"/>
        <dbReference type="ChEBI" id="CHEBI:57945"/>
        <dbReference type="EC" id="1.1.1.94"/>
    </reaction>
</comment>
<comment type="catalytic activity">
    <reaction evidence="8 10">
        <text>sn-glycerol 3-phosphate + NADP(+) = dihydroxyacetone phosphate + NADPH + H(+)</text>
        <dbReference type="Rhea" id="RHEA:11096"/>
        <dbReference type="ChEBI" id="CHEBI:15378"/>
        <dbReference type="ChEBI" id="CHEBI:57597"/>
        <dbReference type="ChEBI" id="CHEBI:57642"/>
        <dbReference type="ChEBI" id="CHEBI:57783"/>
        <dbReference type="ChEBI" id="CHEBI:58349"/>
        <dbReference type="EC" id="1.1.1.94"/>
    </reaction>
</comment>
<evidence type="ECO:0000256" key="2">
    <source>
        <dbReference type="ARBA" id="ARBA00022516"/>
    </source>
</evidence>
<dbReference type="GO" id="GO:0047952">
    <property type="term" value="F:glycerol-3-phosphate dehydrogenase [NAD(P)+] activity"/>
    <property type="evidence" value="ECO:0007669"/>
    <property type="project" value="UniProtKB-EC"/>
</dbReference>
<feature type="binding site" evidence="8">
    <location>
        <position position="273"/>
    </location>
    <ligand>
        <name>NADPH</name>
        <dbReference type="ChEBI" id="CHEBI:57783"/>
    </ligand>
</feature>
<feature type="binding site" evidence="8">
    <location>
        <position position="9"/>
    </location>
    <ligand>
        <name>NADPH</name>
        <dbReference type="ChEBI" id="CHEBI:57783"/>
    </ligand>
</feature>
<feature type="binding site" evidence="8">
    <location>
        <position position="28"/>
    </location>
    <ligand>
        <name>NADPH</name>
        <dbReference type="ChEBI" id="CHEBI:57783"/>
    </ligand>
</feature>
<comment type="subcellular location">
    <subcellularLocation>
        <location evidence="8">Cytoplasm</location>
    </subcellularLocation>
</comment>
<keyword evidence="5 8" id="KW-0443">Lipid metabolism</keyword>
<dbReference type="InterPro" id="IPR006109">
    <property type="entry name" value="G3P_DH_NAD-dep_C"/>
</dbReference>
<organism evidence="13 14">
    <name type="scientific">Streptomyces humicola</name>
    <dbReference type="NCBI Taxonomy" id="2953240"/>
    <lineage>
        <taxon>Bacteria</taxon>
        <taxon>Bacillati</taxon>
        <taxon>Actinomycetota</taxon>
        <taxon>Actinomycetes</taxon>
        <taxon>Kitasatosporales</taxon>
        <taxon>Streptomycetaceae</taxon>
        <taxon>Streptomyces</taxon>
    </lineage>
</organism>
<dbReference type="PIRSF" id="PIRSF000114">
    <property type="entry name" value="Glycerol-3-P_dh"/>
    <property type="match status" value="1"/>
</dbReference>
<feature type="domain" description="Glycerol-3-phosphate dehydrogenase NAD-dependent N-terminal" evidence="11">
    <location>
        <begin position="2"/>
        <end position="153"/>
    </location>
</feature>
<feature type="binding site" evidence="8">
    <location>
        <position position="8"/>
    </location>
    <ligand>
        <name>NADPH</name>
        <dbReference type="ChEBI" id="CHEBI:57783"/>
    </ligand>
</feature>
<evidence type="ECO:0000313" key="13">
    <source>
        <dbReference type="EMBL" id="MCQ4083878.1"/>
    </source>
</evidence>
<dbReference type="NCBIfam" id="NF009098">
    <property type="entry name" value="PRK12439.1"/>
    <property type="match status" value="1"/>
</dbReference>
<dbReference type="InterPro" id="IPR011128">
    <property type="entry name" value="G3P_DH_NAD-dep_N"/>
</dbReference>
<evidence type="ECO:0000256" key="3">
    <source>
        <dbReference type="ARBA" id="ARBA00023002"/>
    </source>
</evidence>
<dbReference type="EC" id="1.1.1.94" evidence="8"/>
<evidence type="ECO:0000256" key="7">
    <source>
        <dbReference type="ARBA" id="ARBA00023264"/>
    </source>
</evidence>
<feature type="binding site" evidence="8">
    <location>
        <position position="134"/>
    </location>
    <ligand>
        <name>NADPH</name>
        <dbReference type="ChEBI" id="CHEBI:57783"/>
    </ligand>
</feature>
<feature type="binding site" evidence="8">
    <location>
        <position position="249"/>
    </location>
    <ligand>
        <name>NADPH</name>
        <dbReference type="ChEBI" id="CHEBI:57783"/>
    </ligand>
</feature>
<name>A0ABT1Q1S2_9ACTN</name>
<protein>
    <recommendedName>
        <fullName evidence="8">Glycerol-3-phosphate dehydrogenase [NAD(P)+]</fullName>
        <ecNumber evidence="8">1.1.1.94</ecNumber>
    </recommendedName>
    <alternativeName>
        <fullName evidence="8">NAD(P)(+)-dependent glycerol-3-phosphate dehydrogenase</fullName>
    </alternativeName>
    <alternativeName>
        <fullName evidence="8">NAD(P)H-dependent dihydroxyacetone-phosphate reductase</fullName>
    </alternativeName>
</protein>
<keyword evidence="3 8" id="KW-0560">Oxidoreductase</keyword>
<dbReference type="InterPro" id="IPR013328">
    <property type="entry name" value="6PGD_dom2"/>
</dbReference>
<reference evidence="13" key="1">
    <citation type="submission" date="2022-06" db="EMBL/GenBank/DDBJ databases">
        <title>Draft genome sequence of Streptomyces sp. RB6PN25 isolated from peat swamp forest in Thailand.</title>
        <authorList>
            <person name="Duangmal K."/>
            <person name="Klaysubun C."/>
        </authorList>
    </citation>
    <scope>NUCLEOTIDE SEQUENCE</scope>
    <source>
        <strain evidence="13">RB6PN25</strain>
    </source>
</reference>